<gene>
    <name evidence="1" type="ORF">EVAR_2488_1</name>
</gene>
<organism evidence="1 2">
    <name type="scientific">Eumeta variegata</name>
    <name type="common">Bagworm moth</name>
    <name type="synonym">Eumeta japonica</name>
    <dbReference type="NCBI Taxonomy" id="151549"/>
    <lineage>
        <taxon>Eukaryota</taxon>
        <taxon>Metazoa</taxon>
        <taxon>Ecdysozoa</taxon>
        <taxon>Arthropoda</taxon>
        <taxon>Hexapoda</taxon>
        <taxon>Insecta</taxon>
        <taxon>Pterygota</taxon>
        <taxon>Neoptera</taxon>
        <taxon>Endopterygota</taxon>
        <taxon>Lepidoptera</taxon>
        <taxon>Glossata</taxon>
        <taxon>Ditrysia</taxon>
        <taxon>Tineoidea</taxon>
        <taxon>Psychidae</taxon>
        <taxon>Oiketicinae</taxon>
        <taxon>Eumeta</taxon>
    </lineage>
</organism>
<protein>
    <submittedName>
        <fullName evidence="1">Uncharacterized protein</fullName>
    </submittedName>
</protein>
<reference evidence="1 2" key="1">
    <citation type="journal article" date="2019" name="Commun. Biol.">
        <title>The bagworm genome reveals a unique fibroin gene that provides high tensile strength.</title>
        <authorList>
            <person name="Kono N."/>
            <person name="Nakamura H."/>
            <person name="Ohtoshi R."/>
            <person name="Tomita M."/>
            <person name="Numata K."/>
            <person name="Arakawa K."/>
        </authorList>
    </citation>
    <scope>NUCLEOTIDE SEQUENCE [LARGE SCALE GENOMIC DNA]</scope>
</reference>
<evidence type="ECO:0000313" key="1">
    <source>
        <dbReference type="EMBL" id="GBP03766.1"/>
    </source>
</evidence>
<evidence type="ECO:0000313" key="2">
    <source>
        <dbReference type="Proteomes" id="UP000299102"/>
    </source>
</evidence>
<dbReference type="Proteomes" id="UP000299102">
    <property type="component" value="Unassembled WGS sequence"/>
</dbReference>
<accession>A0A4C1SPC3</accession>
<comment type="caution">
    <text evidence="1">The sequence shown here is derived from an EMBL/GenBank/DDBJ whole genome shotgun (WGS) entry which is preliminary data.</text>
</comment>
<keyword evidence="2" id="KW-1185">Reference proteome</keyword>
<sequence>MMLYVNRKRHELKYNSTKVGISSPKRSAETRFRGACQIFENIHKESFYTFGQLKEKQFVKAILIRYHEILLFQRRKGKPSPMNSIPLRCISYSLPRNWQRTGGFVVGAGVVEAAVVAAVVDPPGLGVVDSGRVRRTRDAA</sequence>
<dbReference type="EMBL" id="BGZK01000011">
    <property type="protein sequence ID" value="GBP03766.1"/>
    <property type="molecule type" value="Genomic_DNA"/>
</dbReference>
<dbReference type="AlphaFoldDB" id="A0A4C1SPC3"/>
<name>A0A4C1SPC3_EUMVA</name>
<proteinExistence type="predicted"/>